<organism evidence="2 4">
    <name type="scientific">Didymodactylos carnosus</name>
    <dbReference type="NCBI Taxonomy" id="1234261"/>
    <lineage>
        <taxon>Eukaryota</taxon>
        <taxon>Metazoa</taxon>
        <taxon>Spiralia</taxon>
        <taxon>Gnathifera</taxon>
        <taxon>Rotifera</taxon>
        <taxon>Eurotatoria</taxon>
        <taxon>Bdelloidea</taxon>
        <taxon>Philodinida</taxon>
        <taxon>Philodinidae</taxon>
        <taxon>Didymodactylos</taxon>
    </lineage>
</organism>
<proteinExistence type="predicted"/>
<keyword evidence="4" id="KW-1185">Reference proteome</keyword>
<protein>
    <recommendedName>
        <fullName evidence="1">F-box domain-containing protein</fullName>
    </recommendedName>
</protein>
<evidence type="ECO:0000313" key="2">
    <source>
        <dbReference type="EMBL" id="CAF0993725.1"/>
    </source>
</evidence>
<dbReference type="AlphaFoldDB" id="A0A814GD22"/>
<sequence length="576" mass="67122">MVLLFDELPNEIILEIFDLLNTSDLIRSFYKLNNRIDKLISETTINLINIDLTNFSKYQFNYCCEQIVSTNYNQVRSLTLSNICTFGQILVFTSMYDIGQFSNLQSITLIEPEVRQYLVIIQKSPKITYLSVTLNEVDEIEEKDIGTIILSNPLPPLLKTLKLFYNGQISIGKLGTHFNLQYLTIIADCYFTDLFHIFDCFPCINYLEIELIGIQSDIDTYLFTINSSTMPEHLQTLKINNLSVNFRAIELLLMRLNQLKELSYRSIASENNNDAHTDSNRWQSILSSYPLLEKFHMDIIIEDNSLDICELSSSFQTQYWLYHRWTIICESSVNNSNVYHLYTIPYSNSIFSTSSENLQSTSVLDVSNAYDTINYLNLNLTSHWPFITRKYLNVHTLELVNTSTNLLSSSSVISYLNKTIIFSNLKHLIIQNDLSVDIKFLEALLENAVNIRHLVIDLHYFLQLTSNFKNVHVNLLLQKMMLQKCQFRNDYLPIDVSNDFVQIFSPSLECLSLDIRTNYDLLVILPLILNKMTKLYSLEINLYESLFNDTLIILSQILKHRNITKFIYPQMIRIWK</sequence>
<name>A0A814GD22_9BILA</name>
<gene>
    <name evidence="2" type="ORF">GPM918_LOCUS13388</name>
    <name evidence="3" type="ORF">SRO942_LOCUS13388</name>
</gene>
<dbReference type="InterPro" id="IPR001810">
    <property type="entry name" value="F-box_dom"/>
</dbReference>
<dbReference type="OrthoDB" id="10001181at2759"/>
<dbReference type="Proteomes" id="UP000681722">
    <property type="component" value="Unassembled WGS sequence"/>
</dbReference>
<evidence type="ECO:0000259" key="1">
    <source>
        <dbReference type="PROSITE" id="PS50181"/>
    </source>
</evidence>
<dbReference type="EMBL" id="CAJOBC010003070">
    <property type="protein sequence ID" value="CAF3765525.1"/>
    <property type="molecule type" value="Genomic_DNA"/>
</dbReference>
<comment type="caution">
    <text evidence="2">The sequence shown here is derived from an EMBL/GenBank/DDBJ whole genome shotgun (WGS) entry which is preliminary data.</text>
</comment>
<reference evidence="2" key="1">
    <citation type="submission" date="2021-02" db="EMBL/GenBank/DDBJ databases">
        <authorList>
            <person name="Nowell W R."/>
        </authorList>
    </citation>
    <scope>NUCLEOTIDE SEQUENCE</scope>
</reference>
<dbReference type="SUPFAM" id="SSF52047">
    <property type="entry name" value="RNI-like"/>
    <property type="match status" value="1"/>
</dbReference>
<evidence type="ECO:0000313" key="3">
    <source>
        <dbReference type="EMBL" id="CAF3765525.1"/>
    </source>
</evidence>
<feature type="domain" description="F-box" evidence="1">
    <location>
        <begin position="2"/>
        <end position="50"/>
    </location>
</feature>
<dbReference type="EMBL" id="CAJNOQ010003070">
    <property type="protein sequence ID" value="CAF0993725.1"/>
    <property type="molecule type" value="Genomic_DNA"/>
</dbReference>
<evidence type="ECO:0000313" key="4">
    <source>
        <dbReference type="Proteomes" id="UP000663829"/>
    </source>
</evidence>
<accession>A0A814GD22</accession>
<dbReference type="Proteomes" id="UP000663829">
    <property type="component" value="Unassembled WGS sequence"/>
</dbReference>
<dbReference type="PROSITE" id="PS50181">
    <property type="entry name" value="FBOX"/>
    <property type="match status" value="1"/>
</dbReference>